<reference evidence="10 11" key="1">
    <citation type="submission" date="2020-07" db="EMBL/GenBank/DDBJ databases">
        <title>Sequencing the genomes of 1000 actinobacteria strains.</title>
        <authorList>
            <person name="Klenk H.-P."/>
        </authorList>
    </citation>
    <scope>NUCLEOTIDE SEQUENCE [LARGE SCALE GENOMIC DNA]</scope>
    <source>
        <strain evidence="10 11">DSM 26341</strain>
    </source>
</reference>
<dbReference type="PROSITE" id="PS50968">
    <property type="entry name" value="BIOTINYL_LIPOYL"/>
    <property type="match status" value="1"/>
</dbReference>
<dbReference type="InterPro" id="IPR050743">
    <property type="entry name" value="2-oxoacid_DH_E2_comp"/>
</dbReference>
<name>A0A7Z0D2B8_9MICO</name>
<dbReference type="SUPFAM" id="SSF47005">
    <property type="entry name" value="Peripheral subunit-binding domain of 2-oxo acid dehydrogenase complex"/>
    <property type="match status" value="1"/>
</dbReference>
<dbReference type="GO" id="GO:0031405">
    <property type="term" value="F:lipoic acid binding"/>
    <property type="evidence" value="ECO:0007669"/>
    <property type="project" value="TreeGrafter"/>
</dbReference>
<keyword evidence="4 6" id="KW-0450">Lipoyl</keyword>
<sequence>MSQEFLLPDLGEGLTEAEVVSWLVAAGDQVDVDQMVVEVESAKSVVSLPCPFPGVVRTVHAAEGATVHSGDPLITIDTEAVGAEPAGSGGGVPASTAPEPVPGTALREDADEGSGAVLVGYGTRPSKHRAVRPTGRFGRKPAPDAVPAAAAATAASGSPGLGTMTALDPTRNSPVVSPLVRRLAADHGFNARHLPGSGPGDVVMRADVTRYIAESGAARADPATSGATPQADPTTPGDRRIPIAGLRKVVAEQMSRSRREIPEATIWMDVDATELLNAKARLQKSTGERFSVVALIARFVVAGLQKFPVLNSSVDTARGEIVQHGRINLGLAAQTPRGLMVPVVPDAGDETLRGLRDKIAGVVDKAADGKFAPETLSGGTFTLNNYGPLGTDGSTPIINFPEAAMLGVGRIMDRPWVVDGELAVRKVVYLSLVFDHRVCDGADPSGFLTYVAGCIEDPMSFLADV</sequence>
<protein>
    <recommendedName>
        <fullName evidence="6">Dihydrolipoamide acetyltransferase component of pyruvate dehydrogenase complex</fullName>
        <ecNumber evidence="6">2.3.1.-</ecNumber>
    </recommendedName>
</protein>
<dbReference type="SUPFAM" id="SSF52777">
    <property type="entry name" value="CoA-dependent acyltransferases"/>
    <property type="match status" value="1"/>
</dbReference>
<dbReference type="Gene3D" id="3.30.559.10">
    <property type="entry name" value="Chloramphenicol acetyltransferase-like domain"/>
    <property type="match status" value="1"/>
</dbReference>
<dbReference type="Pfam" id="PF00198">
    <property type="entry name" value="2-oxoacid_dh"/>
    <property type="match status" value="1"/>
</dbReference>
<keyword evidence="5 6" id="KW-0012">Acyltransferase</keyword>
<evidence type="ECO:0000313" key="11">
    <source>
        <dbReference type="Proteomes" id="UP000539111"/>
    </source>
</evidence>
<dbReference type="EC" id="2.3.1.-" evidence="6"/>
<evidence type="ECO:0000256" key="5">
    <source>
        <dbReference type="ARBA" id="ARBA00023315"/>
    </source>
</evidence>
<keyword evidence="10" id="KW-0670">Pyruvate</keyword>
<evidence type="ECO:0000259" key="9">
    <source>
        <dbReference type="PROSITE" id="PS51826"/>
    </source>
</evidence>
<dbReference type="InterPro" id="IPR004167">
    <property type="entry name" value="PSBD"/>
</dbReference>
<dbReference type="InterPro" id="IPR023213">
    <property type="entry name" value="CAT-like_dom_sf"/>
</dbReference>
<feature type="domain" description="Peripheral subunit-binding (PSBD)" evidence="9">
    <location>
        <begin position="175"/>
        <end position="212"/>
    </location>
</feature>
<evidence type="ECO:0000256" key="1">
    <source>
        <dbReference type="ARBA" id="ARBA00001938"/>
    </source>
</evidence>
<keyword evidence="3 6" id="KW-0808">Transferase</keyword>
<proteinExistence type="inferred from homology"/>
<dbReference type="InterPro" id="IPR011053">
    <property type="entry name" value="Single_hybrid_motif"/>
</dbReference>
<dbReference type="InterPro" id="IPR036625">
    <property type="entry name" value="E3-bd_dom_sf"/>
</dbReference>
<evidence type="ECO:0000256" key="2">
    <source>
        <dbReference type="ARBA" id="ARBA00007317"/>
    </source>
</evidence>
<dbReference type="PROSITE" id="PS51826">
    <property type="entry name" value="PSBD"/>
    <property type="match status" value="1"/>
</dbReference>
<feature type="domain" description="Lipoyl-binding" evidence="8">
    <location>
        <begin position="2"/>
        <end position="77"/>
    </location>
</feature>
<evidence type="ECO:0000256" key="4">
    <source>
        <dbReference type="ARBA" id="ARBA00022823"/>
    </source>
</evidence>
<evidence type="ECO:0000256" key="3">
    <source>
        <dbReference type="ARBA" id="ARBA00022679"/>
    </source>
</evidence>
<comment type="caution">
    <text evidence="10">The sequence shown here is derived from an EMBL/GenBank/DDBJ whole genome shotgun (WGS) entry which is preliminary data.</text>
</comment>
<comment type="similarity">
    <text evidence="2 6">Belongs to the 2-oxoacid dehydrogenase family.</text>
</comment>
<dbReference type="AlphaFoldDB" id="A0A7Z0D2B8"/>
<dbReference type="PANTHER" id="PTHR43178:SF5">
    <property type="entry name" value="LIPOAMIDE ACYLTRANSFERASE COMPONENT OF BRANCHED-CHAIN ALPHA-KETO ACID DEHYDROGENASE COMPLEX, MITOCHONDRIAL"/>
    <property type="match status" value="1"/>
</dbReference>
<dbReference type="RefSeq" id="WP_179427565.1">
    <property type="nucleotide sequence ID" value="NZ_JACBZP010000001.1"/>
</dbReference>
<dbReference type="CDD" id="cd06849">
    <property type="entry name" value="lipoyl_domain"/>
    <property type="match status" value="1"/>
</dbReference>
<feature type="region of interest" description="Disordered" evidence="7">
    <location>
        <begin position="82"/>
        <end position="162"/>
    </location>
</feature>
<feature type="compositionally biased region" description="Low complexity" evidence="7">
    <location>
        <begin position="143"/>
        <end position="155"/>
    </location>
</feature>
<dbReference type="Pfam" id="PF02817">
    <property type="entry name" value="E3_binding"/>
    <property type="match status" value="1"/>
</dbReference>
<dbReference type="FunFam" id="3.30.559.10:FF:000007">
    <property type="entry name" value="Dihydrolipoamide acetyltransferase component of pyruvate dehydrogenase complex"/>
    <property type="match status" value="1"/>
</dbReference>
<evidence type="ECO:0000256" key="7">
    <source>
        <dbReference type="SAM" id="MobiDB-lite"/>
    </source>
</evidence>
<organism evidence="10 11">
    <name type="scientific">Spelaeicoccus albus</name>
    <dbReference type="NCBI Taxonomy" id="1280376"/>
    <lineage>
        <taxon>Bacteria</taxon>
        <taxon>Bacillati</taxon>
        <taxon>Actinomycetota</taxon>
        <taxon>Actinomycetes</taxon>
        <taxon>Micrococcales</taxon>
        <taxon>Brevibacteriaceae</taxon>
        <taxon>Spelaeicoccus</taxon>
    </lineage>
</organism>
<evidence type="ECO:0000313" key="10">
    <source>
        <dbReference type="EMBL" id="NYI67538.1"/>
    </source>
</evidence>
<feature type="region of interest" description="Disordered" evidence="7">
    <location>
        <begin position="216"/>
        <end position="240"/>
    </location>
</feature>
<dbReference type="InterPro" id="IPR000089">
    <property type="entry name" value="Biotin_lipoyl"/>
</dbReference>
<accession>A0A7Z0D2B8</accession>
<dbReference type="Pfam" id="PF00364">
    <property type="entry name" value="Biotin_lipoyl"/>
    <property type="match status" value="1"/>
</dbReference>
<dbReference type="PANTHER" id="PTHR43178">
    <property type="entry name" value="DIHYDROLIPOAMIDE ACETYLTRANSFERASE COMPONENT OF PYRUVATE DEHYDROGENASE COMPLEX"/>
    <property type="match status" value="1"/>
</dbReference>
<evidence type="ECO:0000256" key="6">
    <source>
        <dbReference type="RuleBase" id="RU003423"/>
    </source>
</evidence>
<dbReference type="InterPro" id="IPR001078">
    <property type="entry name" value="2-oxoacid_DH_actylTfrase"/>
</dbReference>
<dbReference type="Proteomes" id="UP000539111">
    <property type="component" value="Unassembled WGS sequence"/>
</dbReference>
<dbReference type="SUPFAM" id="SSF51230">
    <property type="entry name" value="Single hybrid motif"/>
    <property type="match status" value="1"/>
</dbReference>
<dbReference type="Gene3D" id="2.40.50.100">
    <property type="match status" value="1"/>
</dbReference>
<gene>
    <name evidence="10" type="ORF">BJY26_001844</name>
</gene>
<evidence type="ECO:0000259" key="8">
    <source>
        <dbReference type="PROSITE" id="PS50968"/>
    </source>
</evidence>
<dbReference type="EMBL" id="JACBZP010000001">
    <property type="protein sequence ID" value="NYI67538.1"/>
    <property type="molecule type" value="Genomic_DNA"/>
</dbReference>
<comment type="cofactor">
    <cofactor evidence="1 6">
        <name>(R)-lipoate</name>
        <dbReference type="ChEBI" id="CHEBI:83088"/>
    </cofactor>
</comment>
<dbReference type="GO" id="GO:0005737">
    <property type="term" value="C:cytoplasm"/>
    <property type="evidence" value="ECO:0007669"/>
    <property type="project" value="TreeGrafter"/>
</dbReference>
<dbReference type="Gene3D" id="4.10.320.10">
    <property type="entry name" value="E3-binding domain"/>
    <property type="match status" value="1"/>
</dbReference>
<keyword evidence="11" id="KW-1185">Reference proteome</keyword>
<dbReference type="GO" id="GO:0016407">
    <property type="term" value="F:acetyltransferase activity"/>
    <property type="evidence" value="ECO:0007669"/>
    <property type="project" value="TreeGrafter"/>
</dbReference>